<feature type="domain" description="HTH gntR-type" evidence="4">
    <location>
        <begin position="12"/>
        <end position="80"/>
    </location>
</feature>
<comment type="caution">
    <text evidence="5">The sequence shown here is derived from an EMBL/GenBank/DDBJ whole genome shotgun (WGS) entry which is preliminary data.</text>
</comment>
<evidence type="ECO:0000256" key="1">
    <source>
        <dbReference type="ARBA" id="ARBA00023015"/>
    </source>
</evidence>
<dbReference type="InterPro" id="IPR001034">
    <property type="entry name" value="DeoR_HTH"/>
</dbReference>
<protein>
    <submittedName>
        <fullName evidence="5">GntR family transcriptional regulator</fullName>
    </submittedName>
</protein>
<keyword evidence="2" id="KW-0238">DNA-binding</keyword>
<dbReference type="SMART" id="SM00866">
    <property type="entry name" value="UTRA"/>
    <property type="match status" value="1"/>
</dbReference>
<evidence type="ECO:0000259" key="4">
    <source>
        <dbReference type="PROSITE" id="PS50949"/>
    </source>
</evidence>
<keyword evidence="6" id="KW-1185">Reference proteome</keyword>
<dbReference type="PRINTS" id="PR00035">
    <property type="entry name" value="HTHGNTR"/>
</dbReference>
<dbReference type="SMART" id="SM00345">
    <property type="entry name" value="HTH_GNTR"/>
    <property type="match status" value="1"/>
</dbReference>
<dbReference type="InterPro" id="IPR036390">
    <property type="entry name" value="WH_DNA-bd_sf"/>
</dbReference>
<dbReference type="PANTHER" id="PTHR44846">
    <property type="entry name" value="MANNOSYL-D-GLYCERATE TRANSPORT/METABOLISM SYSTEM REPRESSOR MNGR-RELATED"/>
    <property type="match status" value="1"/>
</dbReference>
<evidence type="ECO:0000313" key="5">
    <source>
        <dbReference type="EMBL" id="GAA4396864.1"/>
    </source>
</evidence>
<sequence length="244" mass="26640">MVEVVVPGAAGAQMPRYFRAKVTLQEWISRLGEGDSLPAERQLAEQLGVSRTTLRKALAELSAEGVLRREHGSGTYVAPPKVVRVRQLTSLTEDFGVNGMAVGSRVLSVDHIAADGETLQQLELRPGAKVYRVTRLRTLDDEPIAIEVAHLPGPLRGLGGRLHAGDSLYELLRVQYGREVAAVEDVVETALATPVEAELLEVPPGHPLLMIHRQGRDGAGVVIEWTRCVYRGDRFKFVARAARS</sequence>
<dbReference type="InterPro" id="IPR011663">
    <property type="entry name" value="UTRA"/>
</dbReference>
<dbReference type="PROSITE" id="PS50949">
    <property type="entry name" value="HTH_GNTR"/>
    <property type="match status" value="1"/>
</dbReference>
<evidence type="ECO:0000256" key="3">
    <source>
        <dbReference type="ARBA" id="ARBA00023163"/>
    </source>
</evidence>
<dbReference type="SUPFAM" id="SSF64288">
    <property type="entry name" value="Chorismate lyase-like"/>
    <property type="match status" value="1"/>
</dbReference>
<dbReference type="RefSeq" id="WP_344997679.1">
    <property type="nucleotide sequence ID" value="NZ_BAABFR010000052.1"/>
</dbReference>
<keyword evidence="3" id="KW-0804">Transcription</keyword>
<dbReference type="PRINTS" id="PR00037">
    <property type="entry name" value="HTHLACR"/>
</dbReference>
<evidence type="ECO:0000313" key="6">
    <source>
        <dbReference type="Proteomes" id="UP001500635"/>
    </source>
</evidence>
<proteinExistence type="predicted"/>
<dbReference type="SUPFAM" id="SSF46785">
    <property type="entry name" value="Winged helix' DNA-binding domain"/>
    <property type="match status" value="1"/>
</dbReference>
<dbReference type="InterPro" id="IPR028978">
    <property type="entry name" value="Chorismate_lyase_/UTRA_dom_sf"/>
</dbReference>
<dbReference type="Pfam" id="PF00392">
    <property type="entry name" value="GntR"/>
    <property type="match status" value="1"/>
</dbReference>
<dbReference type="Gene3D" id="1.10.10.10">
    <property type="entry name" value="Winged helix-like DNA-binding domain superfamily/Winged helix DNA-binding domain"/>
    <property type="match status" value="1"/>
</dbReference>
<dbReference type="Gene3D" id="3.40.1410.10">
    <property type="entry name" value="Chorismate lyase-like"/>
    <property type="match status" value="1"/>
</dbReference>
<dbReference type="InterPro" id="IPR000524">
    <property type="entry name" value="Tscrpt_reg_HTH_GntR"/>
</dbReference>
<dbReference type="InterPro" id="IPR050679">
    <property type="entry name" value="Bact_HTH_transcr_reg"/>
</dbReference>
<reference evidence="6" key="1">
    <citation type="journal article" date="2019" name="Int. J. Syst. Evol. Microbiol.">
        <title>The Global Catalogue of Microorganisms (GCM) 10K type strain sequencing project: providing services to taxonomists for standard genome sequencing and annotation.</title>
        <authorList>
            <consortium name="The Broad Institute Genomics Platform"/>
            <consortium name="The Broad Institute Genome Sequencing Center for Infectious Disease"/>
            <person name="Wu L."/>
            <person name="Ma J."/>
        </authorList>
    </citation>
    <scope>NUCLEOTIDE SEQUENCE [LARGE SCALE GENOMIC DNA]</scope>
    <source>
        <strain evidence="6">JCM 17688</strain>
    </source>
</reference>
<dbReference type="InterPro" id="IPR036388">
    <property type="entry name" value="WH-like_DNA-bd_sf"/>
</dbReference>
<organism evidence="5 6">
    <name type="scientific">Tsukamurella soli</name>
    <dbReference type="NCBI Taxonomy" id="644556"/>
    <lineage>
        <taxon>Bacteria</taxon>
        <taxon>Bacillati</taxon>
        <taxon>Actinomycetota</taxon>
        <taxon>Actinomycetes</taxon>
        <taxon>Mycobacteriales</taxon>
        <taxon>Tsukamurellaceae</taxon>
        <taxon>Tsukamurella</taxon>
    </lineage>
</organism>
<name>A0ABP8JVQ0_9ACTN</name>
<dbReference type="Pfam" id="PF07702">
    <property type="entry name" value="UTRA"/>
    <property type="match status" value="1"/>
</dbReference>
<accession>A0ABP8JVQ0</accession>
<dbReference type="EMBL" id="BAABFR010000052">
    <property type="protein sequence ID" value="GAA4396864.1"/>
    <property type="molecule type" value="Genomic_DNA"/>
</dbReference>
<dbReference type="Proteomes" id="UP001500635">
    <property type="component" value="Unassembled WGS sequence"/>
</dbReference>
<dbReference type="PANTHER" id="PTHR44846:SF1">
    <property type="entry name" value="MANNOSYL-D-GLYCERATE TRANSPORT_METABOLISM SYSTEM REPRESSOR MNGR-RELATED"/>
    <property type="match status" value="1"/>
</dbReference>
<gene>
    <name evidence="5" type="ORF">GCM10023147_31650</name>
</gene>
<dbReference type="CDD" id="cd07377">
    <property type="entry name" value="WHTH_GntR"/>
    <property type="match status" value="1"/>
</dbReference>
<keyword evidence="1" id="KW-0805">Transcription regulation</keyword>
<evidence type="ECO:0000256" key="2">
    <source>
        <dbReference type="ARBA" id="ARBA00023125"/>
    </source>
</evidence>